<sequence>MGGADPSGASGTGLAGLAKRVASVDG</sequence>
<reference evidence="2 3" key="1">
    <citation type="journal article" date="2011" name="Plasmid">
        <title>Streptomyces turgidiscabies Car8 contains a modular pathogenicity island that shares virulence genes with other actinobacterial plant pathogens.</title>
        <authorList>
            <person name="Huguet-Tapia J.C."/>
            <person name="Badger J.H."/>
            <person name="Loria R."/>
            <person name="Pettis G.S."/>
        </authorList>
    </citation>
    <scope>NUCLEOTIDE SEQUENCE [LARGE SCALE GENOMIC DNA]</scope>
    <source>
        <strain evidence="2 3">Car8</strain>
    </source>
</reference>
<feature type="region of interest" description="Disordered" evidence="1">
    <location>
        <begin position="1"/>
        <end position="26"/>
    </location>
</feature>
<gene>
    <name evidence="2" type="ORF">STRTUCAR8_03050</name>
</gene>
<dbReference type="AlphaFoldDB" id="L7FHP5"/>
<protein>
    <submittedName>
        <fullName evidence="2">Uncharacterized protein</fullName>
    </submittedName>
</protein>
<feature type="non-terminal residue" evidence="2">
    <location>
        <position position="26"/>
    </location>
</feature>
<keyword evidence="3" id="KW-1185">Reference proteome</keyword>
<evidence type="ECO:0000313" key="3">
    <source>
        <dbReference type="Proteomes" id="UP000010931"/>
    </source>
</evidence>
<organism evidence="2 3">
    <name type="scientific">Streptomyces turgidiscabies (strain Car8)</name>
    <dbReference type="NCBI Taxonomy" id="698760"/>
    <lineage>
        <taxon>Bacteria</taxon>
        <taxon>Bacillati</taxon>
        <taxon>Actinomycetota</taxon>
        <taxon>Actinomycetes</taxon>
        <taxon>Kitasatosporales</taxon>
        <taxon>Streptomycetaceae</taxon>
        <taxon>Streptomyces</taxon>
    </lineage>
</organism>
<feature type="compositionally biased region" description="Gly residues" evidence="1">
    <location>
        <begin position="1"/>
        <end position="14"/>
    </location>
</feature>
<name>L7FHP5_STRT8</name>
<proteinExistence type="predicted"/>
<evidence type="ECO:0000313" key="2">
    <source>
        <dbReference type="EMBL" id="ELP70857.1"/>
    </source>
</evidence>
<dbReference type="Proteomes" id="UP000010931">
    <property type="component" value="Unassembled WGS sequence"/>
</dbReference>
<accession>L7FHP5</accession>
<dbReference type="EMBL" id="AEJB01000034">
    <property type="protein sequence ID" value="ELP70857.1"/>
    <property type="molecule type" value="Genomic_DNA"/>
</dbReference>
<evidence type="ECO:0000256" key="1">
    <source>
        <dbReference type="SAM" id="MobiDB-lite"/>
    </source>
</evidence>
<comment type="caution">
    <text evidence="2">The sequence shown here is derived from an EMBL/GenBank/DDBJ whole genome shotgun (WGS) entry which is preliminary data.</text>
</comment>